<evidence type="ECO:0000256" key="2">
    <source>
        <dbReference type="ARBA" id="ARBA00022679"/>
    </source>
</evidence>
<keyword evidence="1" id="KW-0328">Glycosyltransferase</keyword>
<dbReference type="Proteomes" id="UP000606720">
    <property type="component" value="Unassembled WGS sequence"/>
</dbReference>
<dbReference type="EMBL" id="JACOPH010000001">
    <property type="protein sequence ID" value="MBC5712986.1"/>
    <property type="molecule type" value="Genomic_DNA"/>
</dbReference>
<protein>
    <submittedName>
        <fullName evidence="3">WecB/TagA/CpsF family glycosyltransferase</fullName>
    </submittedName>
</protein>
<gene>
    <name evidence="3" type="ORF">H8S17_01975</name>
</gene>
<comment type="caution">
    <text evidence="3">The sequence shown here is derived from an EMBL/GenBank/DDBJ whole genome shotgun (WGS) entry which is preliminary data.</text>
</comment>
<keyword evidence="4" id="KW-1185">Reference proteome</keyword>
<evidence type="ECO:0000256" key="1">
    <source>
        <dbReference type="ARBA" id="ARBA00022676"/>
    </source>
</evidence>
<name>A0A923RRU9_9FIRM</name>
<sequence>MIKKIDILGMQVDNYTVRESILRLDTYMSNTVLNIIETVTMKQLVKAAENPAIKECLMQADLCIIGEREILAETGNATVQRMREVRDQDFMLELLKRVVRNQKRVFLIAMTSGELEEMQTVFTEVNPKFSIVGSYAVTDCVGDMDSVVNELNGTTPDIVISALNSPMEEEFILEYKDKIGTGVWYGIGSSYKTVHGHRGVGELLQKLAFRGKLRHSVSKYENENKDRK</sequence>
<dbReference type="GO" id="GO:0016758">
    <property type="term" value="F:hexosyltransferase activity"/>
    <property type="evidence" value="ECO:0007669"/>
    <property type="project" value="TreeGrafter"/>
</dbReference>
<evidence type="ECO:0000313" key="4">
    <source>
        <dbReference type="Proteomes" id="UP000606720"/>
    </source>
</evidence>
<dbReference type="PANTHER" id="PTHR34136:SF1">
    <property type="entry name" value="UDP-N-ACETYL-D-MANNOSAMINURONIC ACID TRANSFERASE"/>
    <property type="match status" value="1"/>
</dbReference>
<dbReference type="RefSeq" id="WP_186866003.1">
    <property type="nucleotide sequence ID" value="NZ_JACOPH010000001.1"/>
</dbReference>
<dbReference type="Pfam" id="PF03808">
    <property type="entry name" value="Glyco_tran_WecG"/>
    <property type="match status" value="1"/>
</dbReference>
<dbReference type="AlphaFoldDB" id="A0A923RRU9"/>
<accession>A0A923RRU9</accession>
<reference evidence="3" key="1">
    <citation type="submission" date="2020-08" db="EMBL/GenBank/DDBJ databases">
        <title>Genome public.</title>
        <authorList>
            <person name="Liu C."/>
            <person name="Sun Q."/>
        </authorList>
    </citation>
    <scope>NUCLEOTIDE SEQUENCE</scope>
    <source>
        <strain evidence="3">BX1005</strain>
    </source>
</reference>
<dbReference type="InterPro" id="IPR004629">
    <property type="entry name" value="WecG_TagA_CpsF"/>
</dbReference>
<evidence type="ECO:0000313" key="3">
    <source>
        <dbReference type="EMBL" id="MBC5712986.1"/>
    </source>
</evidence>
<keyword evidence="2" id="KW-0808">Transferase</keyword>
<organism evidence="3 4">
    <name type="scientific">Roseburia zhanii</name>
    <dbReference type="NCBI Taxonomy" id="2763064"/>
    <lineage>
        <taxon>Bacteria</taxon>
        <taxon>Bacillati</taxon>
        <taxon>Bacillota</taxon>
        <taxon>Clostridia</taxon>
        <taxon>Lachnospirales</taxon>
        <taxon>Lachnospiraceae</taxon>
        <taxon>Roseburia</taxon>
    </lineage>
</organism>
<dbReference type="PANTHER" id="PTHR34136">
    <property type="match status" value="1"/>
</dbReference>
<proteinExistence type="predicted"/>